<dbReference type="PANTHER" id="PTHR33204">
    <property type="entry name" value="TRANSCRIPTIONAL REGULATOR, MARR FAMILY"/>
    <property type="match status" value="1"/>
</dbReference>
<evidence type="ECO:0000256" key="2">
    <source>
        <dbReference type="ARBA" id="ARBA00023125"/>
    </source>
</evidence>
<feature type="domain" description="HTH hxlR-type" evidence="4">
    <location>
        <begin position="1"/>
        <end position="61"/>
    </location>
</feature>
<sequence length="82" mass="9374">MTRKMLSQTLRTLERDGIVERTPYATVPPRVEYSLTPAGRELQTVVHGFCHWTRYHLDHVVAARRRFDTPDHAADATLSNGV</sequence>
<evidence type="ECO:0000313" key="6">
    <source>
        <dbReference type="Proteomes" id="UP001474181"/>
    </source>
</evidence>
<dbReference type="InterPro" id="IPR002577">
    <property type="entry name" value="HTH_HxlR"/>
</dbReference>
<keyword evidence="6" id="KW-1185">Reference proteome</keyword>
<dbReference type="RefSeq" id="WP_350777586.1">
    <property type="nucleotide sequence ID" value="NZ_JBEPEK010000023.1"/>
</dbReference>
<organism evidence="5 6">
    <name type="scientific">Streptomyces hyaluromycini</name>
    <dbReference type="NCBI Taxonomy" id="1377993"/>
    <lineage>
        <taxon>Bacteria</taxon>
        <taxon>Bacillati</taxon>
        <taxon>Actinomycetota</taxon>
        <taxon>Actinomycetes</taxon>
        <taxon>Kitasatosporales</taxon>
        <taxon>Streptomycetaceae</taxon>
        <taxon>Streptomyces</taxon>
    </lineage>
</organism>
<dbReference type="Proteomes" id="UP001474181">
    <property type="component" value="Unassembled WGS sequence"/>
</dbReference>
<gene>
    <name evidence="5" type="ORF">ABT404_05215</name>
</gene>
<name>A0ABV1WPS5_9ACTN</name>
<evidence type="ECO:0000259" key="4">
    <source>
        <dbReference type="PROSITE" id="PS51118"/>
    </source>
</evidence>
<evidence type="ECO:0000256" key="1">
    <source>
        <dbReference type="ARBA" id="ARBA00023015"/>
    </source>
</evidence>
<accession>A0ABV1WPS5</accession>
<keyword evidence="2" id="KW-0238">DNA-binding</keyword>
<dbReference type="SUPFAM" id="SSF46785">
    <property type="entry name" value="Winged helix' DNA-binding domain"/>
    <property type="match status" value="1"/>
</dbReference>
<proteinExistence type="predicted"/>
<keyword evidence="3" id="KW-0804">Transcription</keyword>
<dbReference type="InterPro" id="IPR036390">
    <property type="entry name" value="WH_DNA-bd_sf"/>
</dbReference>
<comment type="caution">
    <text evidence="5">The sequence shown here is derived from an EMBL/GenBank/DDBJ whole genome shotgun (WGS) entry which is preliminary data.</text>
</comment>
<dbReference type="Gene3D" id="1.10.10.10">
    <property type="entry name" value="Winged helix-like DNA-binding domain superfamily/Winged helix DNA-binding domain"/>
    <property type="match status" value="1"/>
</dbReference>
<evidence type="ECO:0000313" key="5">
    <source>
        <dbReference type="EMBL" id="MER7178871.1"/>
    </source>
</evidence>
<dbReference type="PANTHER" id="PTHR33204:SF18">
    <property type="entry name" value="TRANSCRIPTIONAL REGULATORY PROTEIN"/>
    <property type="match status" value="1"/>
</dbReference>
<protein>
    <submittedName>
        <fullName evidence="5">Helix-turn-helix domain-containing protein</fullName>
    </submittedName>
</protein>
<keyword evidence="1" id="KW-0805">Transcription regulation</keyword>
<dbReference type="EMBL" id="JBEPEK010000023">
    <property type="protein sequence ID" value="MER7178871.1"/>
    <property type="molecule type" value="Genomic_DNA"/>
</dbReference>
<evidence type="ECO:0000256" key="3">
    <source>
        <dbReference type="ARBA" id="ARBA00023163"/>
    </source>
</evidence>
<dbReference type="PROSITE" id="PS51118">
    <property type="entry name" value="HTH_HXLR"/>
    <property type="match status" value="1"/>
</dbReference>
<reference evidence="5 6" key="1">
    <citation type="submission" date="2024-06" db="EMBL/GenBank/DDBJ databases">
        <title>The Natural Products Discovery Center: Release of the First 8490 Sequenced Strains for Exploring Actinobacteria Biosynthetic Diversity.</title>
        <authorList>
            <person name="Kalkreuter E."/>
            <person name="Kautsar S.A."/>
            <person name="Yang D."/>
            <person name="Bader C.D."/>
            <person name="Teijaro C.N."/>
            <person name="Fluegel L."/>
            <person name="Davis C.M."/>
            <person name="Simpson J.R."/>
            <person name="Lauterbach L."/>
            <person name="Steele A.D."/>
            <person name="Gui C."/>
            <person name="Meng S."/>
            <person name="Li G."/>
            <person name="Viehrig K."/>
            <person name="Ye F."/>
            <person name="Su P."/>
            <person name="Kiefer A.F."/>
            <person name="Nichols A."/>
            <person name="Cepeda A.J."/>
            <person name="Yan W."/>
            <person name="Fan B."/>
            <person name="Jiang Y."/>
            <person name="Adhikari A."/>
            <person name="Zheng C.-J."/>
            <person name="Schuster L."/>
            <person name="Cowan T.M."/>
            <person name="Smanski M.J."/>
            <person name="Chevrette M.G."/>
            <person name="De Carvalho L.P.S."/>
            <person name="Shen B."/>
        </authorList>
    </citation>
    <scope>NUCLEOTIDE SEQUENCE [LARGE SCALE GENOMIC DNA]</scope>
    <source>
        <strain evidence="5 6">NPDC000234</strain>
    </source>
</reference>
<dbReference type="Pfam" id="PF01638">
    <property type="entry name" value="HxlR"/>
    <property type="match status" value="1"/>
</dbReference>
<dbReference type="InterPro" id="IPR036388">
    <property type="entry name" value="WH-like_DNA-bd_sf"/>
</dbReference>